<gene>
    <name evidence="2" type="ORF">WJX81_002021</name>
</gene>
<comment type="caution">
    <text evidence="2">The sequence shown here is derived from an EMBL/GenBank/DDBJ whole genome shotgun (WGS) entry which is preliminary data.</text>
</comment>
<evidence type="ECO:0000313" key="3">
    <source>
        <dbReference type="Proteomes" id="UP001445335"/>
    </source>
</evidence>
<dbReference type="Proteomes" id="UP001445335">
    <property type="component" value="Unassembled WGS sequence"/>
</dbReference>
<feature type="region of interest" description="Disordered" evidence="1">
    <location>
        <begin position="733"/>
        <end position="774"/>
    </location>
</feature>
<dbReference type="GO" id="GO:0005634">
    <property type="term" value="C:nucleus"/>
    <property type="evidence" value="ECO:0007669"/>
    <property type="project" value="TreeGrafter"/>
</dbReference>
<proteinExistence type="predicted"/>
<feature type="compositionally biased region" description="Basic and acidic residues" evidence="1">
    <location>
        <begin position="648"/>
        <end position="664"/>
    </location>
</feature>
<evidence type="ECO:0008006" key="4">
    <source>
        <dbReference type="Google" id="ProtNLM"/>
    </source>
</evidence>
<sequence>MSRDISVLLPPELHTAPRGVLESYVRARALSLAGSTAVADRLNMPPEAIVKAFAEAIRVLPAHMSSRFSEVDANEPQLQLVFRHDCLNLGCLDPGCMLCLQNPQRRCNHSCFAPKYLAGDILKAKCGASIRVEVISRTTGASAPQTLIGDVLLEECILDGKQYAALQEAGREKYEEDVEGCILLFNNQNKPLLAPGRQAALMEGHRVVVGLARGQAYLPDLSVTGSSEALLSGVKPPFRLLVRAINPDGSPAVHIRFAVSEAFVVATPRVRTAVKAEIPHVDDHVSKLQAVGIMTQNKLQDIKAAAAAVGVFGITVPHNCVTKVGQFREVVEAAEKDKPLCETLKKVLKLTKGWELARDHAMTAVGTDNQMRIWYSESPALEGGLLFKCALGSVDLENPVGLLQKGAAANGGLNATMEATLTGQLGGQQRDLARRLQRQAALAWWRAGHPGWAIWPVDTEHFMRNAQAGTSVVASEAAPTSPTPSRSPSDSSPSFRGFVAPDLGLERSVNDIGSPFMPGHRAHLDNAQQAFGGHDARATSAPEPSGRPIPSTAPRGEPARGGSAPAQDLLQKPNMSGLLPNSNRSPGMPGTLEALLDRSAPARLLSSTAEAWGRESSRHALPPLSPFAETDQQAAEPDAMPPPPPPGARREGGLDVRTSEDEGHRRKRHQVNPVALQQRVSALVGRQLDERDMSRIFPSFPDLSLPDGLAALPCAPFSGSMANGMAAAAESAAAPPPPLLANGDDGGLRDMLTPLPSMKAGETSGRGGAAQPLQGARSSGMFALDFGEPELLALLAGPADPGALRSQDSALLAAYVKDCLAAEGASPGALPKLASGLSYGRLLRSRGSDLGNPRPSAGLESMQSMEAALHNGKLM</sequence>
<feature type="region of interest" description="Disordered" evidence="1">
    <location>
        <begin position="533"/>
        <end position="592"/>
    </location>
</feature>
<dbReference type="EMBL" id="JALJOU010000077">
    <property type="protein sequence ID" value="KAK9825132.1"/>
    <property type="molecule type" value="Genomic_DNA"/>
</dbReference>
<dbReference type="PANTHER" id="PTHR31713:SF96">
    <property type="entry name" value="OS02G0562300 PROTEIN"/>
    <property type="match status" value="1"/>
</dbReference>
<dbReference type="GO" id="GO:0005516">
    <property type="term" value="F:calmodulin binding"/>
    <property type="evidence" value="ECO:0007669"/>
    <property type="project" value="InterPro"/>
</dbReference>
<dbReference type="PANTHER" id="PTHR31713">
    <property type="entry name" value="OS02G0177800 PROTEIN"/>
    <property type="match status" value="1"/>
</dbReference>
<dbReference type="AlphaFoldDB" id="A0AAW1QUL1"/>
<reference evidence="2 3" key="1">
    <citation type="journal article" date="2024" name="Nat. Commun.">
        <title>Phylogenomics reveals the evolutionary origins of lichenization in chlorophyte algae.</title>
        <authorList>
            <person name="Puginier C."/>
            <person name="Libourel C."/>
            <person name="Otte J."/>
            <person name="Skaloud P."/>
            <person name="Haon M."/>
            <person name="Grisel S."/>
            <person name="Petersen M."/>
            <person name="Berrin J.G."/>
            <person name="Delaux P.M."/>
            <person name="Dal Grande F."/>
            <person name="Keller J."/>
        </authorList>
    </citation>
    <scope>NUCLEOTIDE SEQUENCE [LARGE SCALE GENOMIC DNA]</scope>
    <source>
        <strain evidence="2 3">SAG 245.80</strain>
    </source>
</reference>
<organism evidence="2 3">
    <name type="scientific">Elliptochloris bilobata</name>
    <dbReference type="NCBI Taxonomy" id="381761"/>
    <lineage>
        <taxon>Eukaryota</taxon>
        <taxon>Viridiplantae</taxon>
        <taxon>Chlorophyta</taxon>
        <taxon>core chlorophytes</taxon>
        <taxon>Trebouxiophyceae</taxon>
        <taxon>Trebouxiophyceae incertae sedis</taxon>
        <taxon>Elliptochloris clade</taxon>
        <taxon>Elliptochloris</taxon>
    </lineage>
</organism>
<evidence type="ECO:0000313" key="2">
    <source>
        <dbReference type="EMBL" id="KAK9825132.1"/>
    </source>
</evidence>
<dbReference type="GO" id="GO:0043565">
    <property type="term" value="F:sequence-specific DNA binding"/>
    <property type="evidence" value="ECO:0007669"/>
    <property type="project" value="TreeGrafter"/>
</dbReference>
<feature type="region of interest" description="Disordered" evidence="1">
    <location>
        <begin position="609"/>
        <end position="669"/>
    </location>
</feature>
<dbReference type="GO" id="GO:0003700">
    <property type="term" value="F:DNA-binding transcription factor activity"/>
    <property type="evidence" value="ECO:0007669"/>
    <property type="project" value="TreeGrafter"/>
</dbReference>
<evidence type="ECO:0000256" key="1">
    <source>
        <dbReference type="SAM" id="MobiDB-lite"/>
    </source>
</evidence>
<protein>
    <recommendedName>
        <fullName evidence="4">CSE family protein</fullName>
    </recommendedName>
</protein>
<dbReference type="InterPro" id="IPR012416">
    <property type="entry name" value="CBP60"/>
</dbReference>
<accession>A0AAW1QUL1</accession>
<name>A0AAW1QUL1_9CHLO</name>
<feature type="compositionally biased region" description="Low complexity" evidence="1">
    <location>
        <begin position="479"/>
        <end position="494"/>
    </location>
</feature>
<dbReference type="GO" id="GO:0080142">
    <property type="term" value="P:regulation of salicylic acid biosynthetic process"/>
    <property type="evidence" value="ECO:0007669"/>
    <property type="project" value="TreeGrafter"/>
</dbReference>
<feature type="region of interest" description="Disordered" evidence="1">
    <location>
        <begin position="473"/>
        <end position="499"/>
    </location>
</feature>
<keyword evidence="3" id="KW-1185">Reference proteome</keyword>